<dbReference type="GO" id="GO:0016887">
    <property type="term" value="F:ATP hydrolysis activity"/>
    <property type="evidence" value="ECO:0007669"/>
    <property type="project" value="TreeGrafter"/>
</dbReference>
<feature type="coiled-coil region" evidence="6">
    <location>
        <begin position="30"/>
        <end position="61"/>
    </location>
</feature>
<sequence length="121" mass="13462">MAQSAQGIQTLLEAEKEASKVVATARKYRVQRLKDARTEAQKEIEALKAQKNKEHADFEKQYTGSTDDIVSKANADTETQLKEVTAAYNRNKAQVIDKLLAGIVNVQPQIHQNAKQVKRAA</sequence>
<dbReference type="VEuPathDB" id="FungiDB:SPPG_03611"/>
<comment type="subunit">
    <text evidence="5">V-ATPase is a heteromultimeric enzyme made up of two complexes: the ATP-hydrolytic V1 complex and the proton translocation V0 complex.</text>
</comment>
<evidence type="ECO:0000256" key="3">
    <source>
        <dbReference type="ARBA" id="ARBA00022781"/>
    </source>
</evidence>
<accession>A0A0L0HLP0</accession>
<dbReference type="Gene3D" id="1.20.5.2950">
    <property type="match status" value="1"/>
</dbReference>
<protein>
    <recommendedName>
        <fullName evidence="5">V-type proton ATPase subunit G</fullName>
    </recommendedName>
</protein>
<dbReference type="Proteomes" id="UP000053201">
    <property type="component" value="Unassembled WGS sequence"/>
</dbReference>
<comment type="similarity">
    <text evidence="1 5">Belongs to the V-ATPase G subunit family.</text>
</comment>
<name>A0A0L0HLP0_SPIPD</name>
<keyword evidence="2 5" id="KW-0813">Transport</keyword>
<evidence type="ECO:0000313" key="7">
    <source>
        <dbReference type="EMBL" id="KND01820.1"/>
    </source>
</evidence>
<dbReference type="InParanoid" id="A0A0L0HLP0"/>
<dbReference type="GO" id="GO:0000221">
    <property type="term" value="C:vacuolar proton-transporting V-type ATPase, V1 domain"/>
    <property type="evidence" value="ECO:0007669"/>
    <property type="project" value="TreeGrafter"/>
</dbReference>
<dbReference type="GO" id="GO:0046961">
    <property type="term" value="F:proton-transporting ATPase activity, rotational mechanism"/>
    <property type="evidence" value="ECO:0007669"/>
    <property type="project" value="InterPro"/>
</dbReference>
<dbReference type="RefSeq" id="XP_016609859.1">
    <property type="nucleotide sequence ID" value="XM_016751872.1"/>
</dbReference>
<dbReference type="AlphaFoldDB" id="A0A0L0HLP0"/>
<dbReference type="NCBIfam" id="TIGR01147">
    <property type="entry name" value="V_ATP_synt_G"/>
    <property type="match status" value="1"/>
</dbReference>
<keyword evidence="3 5" id="KW-0375">Hydrogen ion transport</keyword>
<dbReference type="OMA" id="ARKYRQD"/>
<organism evidence="7 8">
    <name type="scientific">Spizellomyces punctatus (strain DAOM BR117)</name>
    <dbReference type="NCBI Taxonomy" id="645134"/>
    <lineage>
        <taxon>Eukaryota</taxon>
        <taxon>Fungi</taxon>
        <taxon>Fungi incertae sedis</taxon>
        <taxon>Chytridiomycota</taxon>
        <taxon>Chytridiomycota incertae sedis</taxon>
        <taxon>Chytridiomycetes</taxon>
        <taxon>Spizellomycetales</taxon>
        <taxon>Spizellomycetaceae</taxon>
        <taxon>Spizellomyces</taxon>
    </lineage>
</organism>
<proteinExistence type="inferred from homology"/>
<keyword evidence="4 5" id="KW-0406">Ion transport</keyword>
<dbReference type="OrthoDB" id="250802at2759"/>
<evidence type="ECO:0000256" key="5">
    <source>
        <dbReference type="RuleBase" id="RU364019"/>
    </source>
</evidence>
<evidence type="ECO:0000313" key="8">
    <source>
        <dbReference type="Proteomes" id="UP000053201"/>
    </source>
</evidence>
<dbReference type="InterPro" id="IPR005124">
    <property type="entry name" value="V-ATPase_G"/>
</dbReference>
<evidence type="ECO:0000256" key="2">
    <source>
        <dbReference type="ARBA" id="ARBA00022448"/>
    </source>
</evidence>
<dbReference type="PANTHER" id="PTHR12713:SF11">
    <property type="entry name" value="V-TYPE PROTON ATPASE SUBUNIT G"/>
    <property type="match status" value="1"/>
</dbReference>
<dbReference type="FunCoup" id="A0A0L0HLP0">
    <property type="interactions" value="118"/>
</dbReference>
<gene>
    <name evidence="7" type="ORF">SPPG_03611</name>
</gene>
<reference evidence="7 8" key="1">
    <citation type="submission" date="2009-08" db="EMBL/GenBank/DDBJ databases">
        <title>The Genome Sequence of Spizellomyces punctatus strain DAOM BR117.</title>
        <authorList>
            <consortium name="The Broad Institute Genome Sequencing Platform"/>
            <person name="Russ C."/>
            <person name="Cuomo C."/>
            <person name="Shea T."/>
            <person name="Young S.K."/>
            <person name="Zeng Q."/>
            <person name="Koehrsen M."/>
            <person name="Haas B."/>
            <person name="Borodovsky M."/>
            <person name="Guigo R."/>
            <person name="Alvarado L."/>
            <person name="Berlin A."/>
            <person name="Bochicchio J."/>
            <person name="Borenstein D."/>
            <person name="Chapman S."/>
            <person name="Chen Z."/>
            <person name="Engels R."/>
            <person name="Freedman E."/>
            <person name="Gellesch M."/>
            <person name="Goldberg J."/>
            <person name="Griggs A."/>
            <person name="Gujja S."/>
            <person name="Heiman D."/>
            <person name="Hepburn T."/>
            <person name="Howarth C."/>
            <person name="Jen D."/>
            <person name="Larson L."/>
            <person name="Lewis B."/>
            <person name="Mehta T."/>
            <person name="Park D."/>
            <person name="Pearson M."/>
            <person name="Roberts A."/>
            <person name="Saif S."/>
            <person name="Shenoy N."/>
            <person name="Sisk P."/>
            <person name="Stolte C."/>
            <person name="Sykes S."/>
            <person name="Thomson T."/>
            <person name="Walk T."/>
            <person name="White J."/>
            <person name="Yandava C."/>
            <person name="Burger G."/>
            <person name="Gray M.W."/>
            <person name="Holland P.W.H."/>
            <person name="King N."/>
            <person name="Lang F.B.F."/>
            <person name="Roger A.J."/>
            <person name="Ruiz-Trillo I."/>
            <person name="Lander E."/>
            <person name="Nusbaum C."/>
        </authorList>
    </citation>
    <scope>NUCLEOTIDE SEQUENCE [LARGE SCALE GENOMIC DNA]</scope>
    <source>
        <strain evidence="7 8">DAOM BR117</strain>
    </source>
</reference>
<evidence type="ECO:0000256" key="1">
    <source>
        <dbReference type="ARBA" id="ARBA00010066"/>
    </source>
</evidence>
<comment type="function">
    <text evidence="5">Subunit of the V1 complex of vacuolar(H+)-ATPase (V-ATPase), a multisubunit enzyme composed of a peripheral complex (V1) that hydrolyzes ATP and a membrane integral complex (V0) that translocates protons. V-ATPase is responsible for acidifying and maintaining the pH of intracellular compartments and in some cell types, is targeted to the plasma membrane, where it is responsible for acidifying the extracellular environment.</text>
</comment>
<evidence type="ECO:0000256" key="4">
    <source>
        <dbReference type="ARBA" id="ARBA00023065"/>
    </source>
</evidence>
<keyword evidence="6" id="KW-0175">Coiled coil</keyword>
<dbReference type="FunFam" id="1.20.5.2950:FF:000001">
    <property type="entry name" value="V-type proton ATPase subunit G"/>
    <property type="match status" value="1"/>
</dbReference>
<dbReference type="PANTHER" id="PTHR12713">
    <property type="entry name" value="VACUOLAR ATP SYNTHASE SUBUNIT G"/>
    <property type="match status" value="1"/>
</dbReference>
<dbReference type="EMBL" id="KQ257454">
    <property type="protein sequence ID" value="KND01820.1"/>
    <property type="molecule type" value="Genomic_DNA"/>
</dbReference>
<dbReference type="GeneID" id="27687117"/>
<dbReference type="Pfam" id="PF03179">
    <property type="entry name" value="V-ATPase_G"/>
    <property type="match status" value="1"/>
</dbReference>
<dbReference type="eggNOG" id="KOG1772">
    <property type="taxonomic scope" value="Eukaryota"/>
</dbReference>
<keyword evidence="8" id="KW-1185">Reference proteome</keyword>
<evidence type="ECO:0000256" key="6">
    <source>
        <dbReference type="SAM" id="Coils"/>
    </source>
</evidence>
<dbReference type="STRING" id="645134.A0A0L0HLP0"/>